<keyword evidence="1" id="KW-0812">Transmembrane</keyword>
<feature type="transmembrane region" description="Helical" evidence="1">
    <location>
        <begin position="6"/>
        <end position="29"/>
    </location>
</feature>
<name>A0A3M0CWX2_9PROT</name>
<evidence type="ECO:0000313" key="3">
    <source>
        <dbReference type="Proteomes" id="UP000271227"/>
    </source>
</evidence>
<protein>
    <submittedName>
        <fullName evidence="2">Uncharacterized protein</fullName>
    </submittedName>
</protein>
<gene>
    <name evidence="2" type="ORF">BXY39_0032</name>
</gene>
<evidence type="ECO:0000313" key="2">
    <source>
        <dbReference type="EMBL" id="RMB13040.1"/>
    </source>
</evidence>
<feature type="transmembrane region" description="Helical" evidence="1">
    <location>
        <begin position="78"/>
        <end position="97"/>
    </location>
</feature>
<dbReference type="EMBL" id="REFR01000001">
    <property type="protein sequence ID" value="RMB13040.1"/>
    <property type="molecule type" value="Genomic_DNA"/>
</dbReference>
<comment type="caution">
    <text evidence="2">The sequence shown here is derived from an EMBL/GenBank/DDBJ whole genome shotgun (WGS) entry which is preliminary data.</text>
</comment>
<reference evidence="2 3" key="1">
    <citation type="submission" date="2018-10" db="EMBL/GenBank/DDBJ databases">
        <title>Genomic Encyclopedia of Archaeal and Bacterial Type Strains, Phase II (KMG-II): from individual species to whole genera.</title>
        <authorList>
            <person name="Goeker M."/>
        </authorList>
    </citation>
    <scope>NUCLEOTIDE SEQUENCE [LARGE SCALE GENOMIC DNA]</scope>
    <source>
        <strain evidence="2 3">DSM 25217</strain>
    </source>
</reference>
<dbReference type="AlphaFoldDB" id="A0A3M0CWX2"/>
<feature type="transmembrane region" description="Helical" evidence="1">
    <location>
        <begin position="109"/>
        <end position="128"/>
    </location>
</feature>
<dbReference type="RefSeq" id="WP_170163512.1">
    <property type="nucleotide sequence ID" value="NZ_REFR01000001.1"/>
</dbReference>
<proteinExistence type="predicted"/>
<dbReference type="InParanoid" id="A0A3M0CWX2"/>
<keyword evidence="1" id="KW-0472">Membrane</keyword>
<sequence>MFGYNFAHLLSASLGVAIILYPASVLFRYAIIGNRGKKSQFLWIILLTVAVIVGLNAFDGGIRALNEHSPFSLQRYKLITGLMAGAVVFLVVLILPYKSNPTKPVNSRSLGRILASVLVFFLALAGLWNLAGGTYSAIVHGPQPGSGWDISKAQMRDIMLNGQLADFWHEVDKIAPNDMDALIDRLYARKSEFGSREQTRKILWEEAVNFRLSLAAYGSAMTDGQRKELLKTNIDVLRKFEDQPDLCIQVASNGGKNLTEEDLNIVISEYSQQLVSVVRNLLLARNAFENGVQTPNPPSELDYMILVFGLSQAGMADDLLQALLKGDTTHKDYCSGIIAFMQEVHSMPGESGESIRFEMVQAMIAAVQ</sequence>
<keyword evidence="1" id="KW-1133">Transmembrane helix</keyword>
<keyword evidence="3" id="KW-1185">Reference proteome</keyword>
<evidence type="ECO:0000256" key="1">
    <source>
        <dbReference type="SAM" id="Phobius"/>
    </source>
</evidence>
<feature type="transmembrane region" description="Helical" evidence="1">
    <location>
        <begin position="41"/>
        <end position="58"/>
    </location>
</feature>
<accession>A0A3M0CWX2</accession>
<dbReference type="Proteomes" id="UP000271227">
    <property type="component" value="Unassembled WGS sequence"/>
</dbReference>
<organism evidence="2 3">
    <name type="scientific">Eilatimonas milleporae</name>
    <dbReference type="NCBI Taxonomy" id="911205"/>
    <lineage>
        <taxon>Bacteria</taxon>
        <taxon>Pseudomonadati</taxon>
        <taxon>Pseudomonadota</taxon>
        <taxon>Alphaproteobacteria</taxon>
        <taxon>Kordiimonadales</taxon>
        <taxon>Kordiimonadaceae</taxon>
        <taxon>Eilatimonas</taxon>
    </lineage>
</organism>